<protein>
    <submittedName>
        <fullName evidence="1">Uncharacterized protein</fullName>
    </submittedName>
</protein>
<keyword evidence="2" id="KW-1185">Reference proteome</keyword>
<reference evidence="1" key="1">
    <citation type="submission" date="2019-10" db="EMBL/GenBank/DDBJ databases">
        <authorList>
            <consortium name="DOE Joint Genome Institute"/>
            <person name="Kuo A."/>
            <person name="Miyauchi S."/>
            <person name="Kiss E."/>
            <person name="Drula E."/>
            <person name="Kohler A."/>
            <person name="Sanchez-Garcia M."/>
            <person name="Andreopoulos B."/>
            <person name="Barry K.W."/>
            <person name="Bonito G."/>
            <person name="Buee M."/>
            <person name="Carver A."/>
            <person name="Chen C."/>
            <person name="Cichocki N."/>
            <person name="Clum A."/>
            <person name="Culley D."/>
            <person name="Crous P.W."/>
            <person name="Fauchery L."/>
            <person name="Girlanda M."/>
            <person name="Hayes R."/>
            <person name="Keri Z."/>
            <person name="Labutti K."/>
            <person name="Lipzen A."/>
            <person name="Lombard V."/>
            <person name="Magnuson J."/>
            <person name="Maillard F."/>
            <person name="Morin E."/>
            <person name="Murat C."/>
            <person name="Nolan M."/>
            <person name="Ohm R."/>
            <person name="Pangilinan J."/>
            <person name="Pereira M."/>
            <person name="Perotto S."/>
            <person name="Peter M."/>
            <person name="Riley R."/>
            <person name="Sitrit Y."/>
            <person name="Stielow B."/>
            <person name="Szollosi G."/>
            <person name="Zifcakova L."/>
            <person name="Stursova M."/>
            <person name="Spatafora J.W."/>
            <person name="Tedersoo L."/>
            <person name="Vaario L.-M."/>
            <person name="Yamada A."/>
            <person name="Yan M."/>
            <person name="Wang P."/>
            <person name="Xu J."/>
            <person name="Bruns T."/>
            <person name="Baldrian P."/>
            <person name="Vilgalys R."/>
            <person name="Henrissat B."/>
            <person name="Grigoriev I.V."/>
            <person name="Hibbett D."/>
            <person name="Nagy L.G."/>
            <person name="Martin F.M."/>
        </authorList>
    </citation>
    <scope>NUCLEOTIDE SEQUENCE</scope>
    <source>
        <strain evidence="1">P2</strain>
    </source>
</reference>
<dbReference type="Proteomes" id="UP000886501">
    <property type="component" value="Unassembled WGS sequence"/>
</dbReference>
<evidence type="ECO:0000313" key="2">
    <source>
        <dbReference type="Proteomes" id="UP000886501"/>
    </source>
</evidence>
<organism evidence="1 2">
    <name type="scientific">Thelephora ganbajun</name>
    <name type="common">Ganba fungus</name>
    <dbReference type="NCBI Taxonomy" id="370292"/>
    <lineage>
        <taxon>Eukaryota</taxon>
        <taxon>Fungi</taxon>
        <taxon>Dikarya</taxon>
        <taxon>Basidiomycota</taxon>
        <taxon>Agaricomycotina</taxon>
        <taxon>Agaricomycetes</taxon>
        <taxon>Thelephorales</taxon>
        <taxon>Thelephoraceae</taxon>
        <taxon>Thelephora</taxon>
    </lineage>
</organism>
<name>A0ACB6ZBY3_THEGA</name>
<proteinExistence type="predicted"/>
<feature type="non-terminal residue" evidence="1">
    <location>
        <position position="55"/>
    </location>
</feature>
<accession>A0ACB6ZBY3</accession>
<sequence>MTWKVGDVHSLFDLIDFAGGVTLYQRVNVSGLVWVNGTSRAIAGGIGVVQVCYSD</sequence>
<gene>
    <name evidence="1" type="ORF">BDM02DRAFT_3118002</name>
</gene>
<reference evidence="1" key="2">
    <citation type="journal article" date="2020" name="Nat. Commun.">
        <title>Large-scale genome sequencing of mycorrhizal fungi provides insights into the early evolution of symbiotic traits.</title>
        <authorList>
            <person name="Miyauchi S."/>
            <person name="Kiss E."/>
            <person name="Kuo A."/>
            <person name="Drula E."/>
            <person name="Kohler A."/>
            <person name="Sanchez-Garcia M."/>
            <person name="Morin E."/>
            <person name="Andreopoulos B."/>
            <person name="Barry K.W."/>
            <person name="Bonito G."/>
            <person name="Buee M."/>
            <person name="Carver A."/>
            <person name="Chen C."/>
            <person name="Cichocki N."/>
            <person name="Clum A."/>
            <person name="Culley D."/>
            <person name="Crous P.W."/>
            <person name="Fauchery L."/>
            <person name="Girlanda M."/>
            <person name="Hayes R.D."/>
            <person name="Keri Z."/>
            <person name="LaButti K."/>
            <person name="Lipzen A."/>
            <person name="Lombard V."/>
            <person name="Magnuson J."/>
            <person name="Maillard F."/>
            <person name="Murat C."/>
            <person name="Nolan M."/>
            <person name="Ohm R.A."/>
            <person name="Pangilinan J."/>
            <person name="Pereira M.F."/>
            <person name="Perotto S."/>
            <person name="Peter M."/>
            <person name="Pfister S."/>
            <person name="Riley R."/>
            <person name="Sitrit Y."/>
            <person name="Stielow J.B."/>
            <person name="Szollosi G."/>
            <person name="Zifcakova L."/>
            <person name="Stursova M."/>
            <person name="Spatafora J.W."/>
            <person name="Tedersoo L."/>
            <person name="Vaario L.M."/>
            <person name="Yamada A."/>
            <person name="Yan M."/>
            <person name="Wang P."/>
            <person name="Xu J."/>
            <person name="Bruns T."/>
            <person name="Baldrian P."/>
            <person name="Vilgalys R."/>
            <person name="Dunand C."/>
            <person name="Henrissat B."/>
            <person name="Grigoriev I.V."/>
            <person name="Hibbett D."/>
            <person name="Nagy L.G."/>
            <person name="Martin F.M."/>
        </authorList>
    </citation>
    <scope>NUCLEOTIDE SEQUENCE</scope>
    <source>
        <strain evidence="1">P2</strain>
    </source>
</reference>
<dbReference type="EMBL" id="MU118046">
    <property type="protein sequence ID" value="KAF9646905.1"/>
    <property type="molecule type" value="Genomic_DNA"/>
</dbReference>
<comment type="caution">
    <text evidence="1">The sequence shown here is derived from an EMBL/GenBank/DDBJ whole genome shotgun (WGS) entry which is preliminary data.</text>
</comment>
<evidence type="ECO:0000313" key="1">
    <source>
        <dbReference type="EMBL" id="KAF9646905.1"/>
    </source>
</evidence>